<dbReference type="Pfam" id="PF18142">
    <property type="entry name" value="SLATT_fungal"/>
    <property type="match status" value="1"/>
</dbReference>
<reference evidence="4 5" key="1">
    <citation type="journal article" date="2013" name="BMC Genomics">
        <title>Genomics-driven discovery of the pneumocandin biosynthetic gene cluster in the fungus Glarea lozoyensis.</title>
        <authorList>
            <person name="Chen L."/>
            <person name="Yue Q."/>
            <person name="Zhang X."/>
            <person name="Xiang M."/>
            <person name="Wang C."/>
            <person name="Li S."/>
            <person name="Che Y."/>
            <person name="Ortiz-Lopez F.J."/>
            <person name="Bills G.F."/>
            <person name="Liu X."/>
            <person name="An Z."/>
        </authorList>
    </citation>
    <scope>NUCLEOTIDE SEQUENCE [LARGE SCALE GENOMIC DNA]</scope>
    <source>
        <strain evidence="5">ATCC 20868 / MF5171</strain>
    </source>
</reference>
<dbReference type="Proteomes" id="UP000016922">
    <property type="component" value="Unassembled WGS sequence"/>
</dbReference>
<dbReference type="HOGENOM" id="CLU_921501_0_0_1"/>
<evidence type="ECO:0000259" key="3">
    <source>
        <dbReference type="Pfam" id="PF18142"/>
    </source>
</evidence>
<evidence type="ECO:0000313" key="4">
    <source>
        <dbReference type="EMBL" id="EPE32016.1"/>
    </source>
</evidence>
<proteinExistence type="predicted"/>
<dbReference type="PANTHER" id="PTHR38793">
    <property type="entry name" value="SLATT_FUNGAL DOMAIN-CONTAINING PROTEIN-RELATED"/>
    <property type="match status" value="1"/>
</dbReference>
<evidence type="ECO:0000313" key="5">
    <source>
        <dbReference type="Proteomes" id="UP000016922"/>
    </source>
</evidence>
<dbReference type="KEGG" id="glz:GLAREA_12098"/>
<keyword evidence="2" id="KW-1133">Transmembrane helix</keyword>
<feature type="transmembrane region" description="Helical" evidence="2">
    <location>
        <begin position="175"/>
        <end position="196"/>
    </location>
</feature>
<keyword evidence="5" id="KW-1185">Reference proteome</keyword>
<dbReference type="eggNOG" id="ENOG502SRNI">
    <property type="taxonomic scope" value="Eukaryota"/>
</dbReference>
<dbReference type="RefSeq" id="XP_008081071.1">
    <property type="nucleotide sequence ID" value="XM_008082880.1"/>
</dbReference>
<evidence type="ECO:0000256" key="2">
    <source>
        <dbReference type="SAM" id="Phobius"/>
    </source>
</evidence>
<dbReference type="InterPro" id="IPR041622">
    <property type="entry name" value="SLATT_fungi"/>
</dbReference>
<feature type="transmembrane region" description="Helical" evidence="2">
    <location>
        <begin position="202"/>
        <end position="221"/>
    </location>
</feature>
<dbReference type="OMA" id="QDWNGWR"/>
<dbReference type="NCBIfam" id="NF033635">
    <property type="entry name" value="SLATT_fungal"/>
    <property type="match status" value="1"/>
</dbReference>
<name>S3DJ04_GLAL2</name>
<dbReference type="OrthoDB" id="5398270at2759"/>
<organism evidence="4 5">
    <name type="scientific">Glarea lozoyensis (strain ATCC 20868 / MF5171)</name>
    <dbReference type="NCBI Taxonomy" id="1116229"/>
    <lineage>
        <taxon>Eukaryota</taxon>
        <taxon>Fungi</taxon>
        <taxon>Dikarya</taxon>
        <taxon>Ascomycota</taxon>
        <taxon>Pezizomycotina</taxon>
        <taxon>Leotiomycetes</taxon>
        <taxon>Helotiales</taxon>
        <taxon>Helotiaceae</taxon>
        <taxon>Glarea</taxon>
    </lineage>
</organism>
<dbReference type="EMBL" id="KE145360">
    <property type="protein sequence ID" value="EPE32016.1"/>
    <property type="molecule type" value="Genomic_DNA"/>
</dbReference>
<evidence type="ECO:0000256" key="1">
    <source>
        <dbReference type="SAM" id="MobiDB-lite"/>
    </source>
</evidence>
<feature type="domain" description="SMODS and SLOG-associating 2TM effector" evidence="3">
    <location>
        <begin position="159"/>
        <end position="281"/>
    </location>
</feature>
<keyword evidence="2" id="KW-0812">Transmembrane</keyword>
<keyword evidence="2" id="KW-0472">Membrane</keyword>
<dbReference type="GeneID" id="19471139"/>
<dbReference type="PANTHER" id="PTHR38793:SF3">
    <property type="entry name" value="SMODS AND SLOG-ASSOCIATING 2TM EFFECTOR DOMAIN-CONTAINING PROTEIN"/>
    <property type="match status" value="1"/>
</dbReference>
<gene>
    <name evidence="4" type="ORF">GLAREA_12098</name>
</gene>
<feature type="region of interest" description="Disordered" evidence="1">
    <location>
        <begin position="111"/>
        <end position="150"/>
    </location>
</feature>
<protein>
    <recommendedName>
        <fullName evidence="3">SMODS and SLOG-associating 2TM effector domain-containing protein</fullName>
    </recommendedName>
</protein>
<dbReference type="AlphaFoldDB" id="S3DJ04"/>
<sequence length="302" mass="33473">MVDVVIEESSPFPSPSRLSFRNPLYLTAMASANDGKLLQNLETELPRTPSPVRATTSSIGVLQASATGSRSFDHDGEKSSEHVAINSLPALDGNQDPLLLNDDDPLEIFHSALGIPPPKPVTPKPERNLPGRKRPLPPDAKEPKQPKISTKNQGVYKSVLSNEQWTRFVYQSCDALLTFCMFLQIIVGASVTAFGAGDVDHTIITVFGATNTAVASLLAVLKSKGMPNRLRQDWNGWRELREYIEEKEREIDMRIQGHGEGLPPLDIWGTVRDIEARYQAMRLTLEANRPDTYIRVPNLLPK</sequence>
<accession>S3DJ04</accession>